<feature type="transmembrane region" description="Helical" evidence="2">
    <location>
        <begin position="46"/>
        <end position="64"/>
    </location>
</feature>
<feature type="domain" description="Peptidase M56" evidence="3">
    <location>
        <begin position="8"/>
        <end position="289"/>
    </location>
</feature>
<evidence type="ECO:0000313" key="5">
    <source>
        <dbReference type="Proteomes" id="UP000295632"/>
    </source>
</evidence>
<dbReference type="CDD" id="cd07341">
    <property type="entry name" value="M56_BlaR1_MecR1_like"/>
    <property type="match status" value="1"/>
</dbReference>
<dbReference type="PANTHER" id="PTHR34978">
    <property type="entry name" value="POSSIBLE SENSOR-TRANSDUCER PROTEIN BLAR"/>
    <property type="match status" value="1"/>
</dbReference>
<reference evidence="4 5" key="1">
    <citation type="submission" date="2019-03" db="EMBL/GenBank/DDBJ databases">
        <title>Genomic Encyclopedia of Type Strains, Phase IV (KMG-IV): sequencing the most valuable type-strain genomes for metagenomic binning, comparative biology and taxonomic classification.</title>
        <authorList>
            <person name="Goeker M."/>
        </authorList>
    </citation>
    <scope>NUCLEOTIDE SEQUENCE [LARGE SCALE GENOMIC DNA]</scope>
    <source>
        <strain evidence="4 5">DSM 28697</strain>
    </source>
</reference>
<feature type="region of interest" description="Disordered" evidence="1">
    <location>
        <begin position="323"/>
        <end position="344"/>
    </location>
</feature>
<dbReference type="AlphaFoldDB" id="A0A4R6TXK7"/>
<keyword evidence="2" id="KW-1133">Transmembrane helix</keyword>
<dbReference type="Pfam" id="PF05569">
    <property type="entry name" value="Peptidase_M56"/>
    <property type="match status" value="1"/>
</dbReference>
<keyword evidence="5" id="KW-1185">Reference proteome</keyword>
<feature type="transmembrane region" description="Helical" evidence="2">
    <location>
        <begin position="6"/>
        <end position="25"/>
    </location>
</feature>
<evidence type="ECO:0000256" key="1">
    <source>
        <dbReference type="SAM" id="MobiDB-lite"/>
    </source>
</evidence>
<feature type="transmembrane region" description="Helical" evidence="2">
    <location>
        <begin position="95"/>
        <end position="116"/>
    </location>
</feature>
<dbReference type="PANTHER" id="PTHR34978:SF3">
    <property type="entry name" value="SLR0241 PROTEIN"/>
    <property type="match status" value="1"/>
</dbReference>
<dbReference type="InterPro" id="IPR008756">
    <property type="entry name" value="Peptidase_M56"/>
</dbReference>
<dbReference type="RefSeq" id="WP_133581641.1">
    <property type="nucleotide sequence ID" value="NZ_SNYJ01000017.1"/>
</dbReference>
<protein>
    <submittedName>
        <fullName evidence="4">Beta-lactamase regulating signal transducer with metallopeptidase domain</fullName>
    </submittedName>
</protein>
<sequence>MNTILDTLFSLSAAGSAVVACMLLLKLASQNIFPAKWRYMIGKMATGFYVVPIAVVVPWLSFTLPSTGESMTRMDQGAVSSSLKASGMTTISIEFSYLIIAVWAAGAVVFLTWQLWCYHRFVKELEAQASPIAVDHELLQQLEEIRHNIGVKRSVSLKQCSSVKSPLLVGFFKPTIVLPSDFSPMDVDMDMILHHELVHLKHNDLWVKLFVLFANAIHWFNPLAYLLRKEIHVWSEFACDEEVVKEMSHAQRIRYGETLLHVIAGRTNAPSQFCATLSGDGKLVKRRLIRMLAMKKLKKKTVALVTTSLIIVGATGTAAAALGSDSTPPVDQSAAEPDNATGFSHEEQLKIAKEDGYFYEDGYFHDGNGNIGVFPIKELPPTDQARVINEDSVPPTDQ</sequence>
<organism evidence="4 5">
    <name type="scientific">Aureibacillus halotolerans</name>
    <dbReference type="NCBI Taxonomy" id="1508390"/>
    <lineage>
        <taxon>Bacteria</taxon>
        <taxon>Bacillati</taxon>
        <taxon>Bacillota</taxon>
        <taxon>Bacilli</taxon>
        <taxon>Bacillales</taxon>
        <taxon>Bacillaceae</taxon>
        <taxon>Aureibacillus</taxon>
    </lineage>
</organism>
<evidence type="ECO:0000259" key="3">
    <source>
        <dbReference type="Pfam" id="PF05569"/>
    </source>
</evidence>
<evidence type="ECO:0000313" key="4">
    <source>
        <dbReference type="EMBL" id="TDQ36605.1"/>
    </source>
</evidence>
<keyword evidence="2" id="KW-0472">Membrane</keyword>
<dbReference type="OrthoDB" id="9770467at2"/>
<feature type="transmembrane region" description="Helical" evidence="2">
    <location>
        <begin position="301"/>
        <end position="323"/>
    </location>
</feature>
<comment type="caution">
    <text evidence="4">The sequence shown here is derived from an EMBL/GenBank/DDBJ whole genome shotgun (WGS) entry which is preliminary data.</text>
</comment>
<gene>
    <name evidence="4" type="ORF">EV213_11769</name>
</gene>
<name>A0A4R6TXK7_9BACI</name>
<evidence type="ECO:0000256" key="2">
    <source>
        <dbReference type="SAM" id="Phobius"/>
    </source>
</evidence>
<keyword evidence="2" id="KW-0812">Transmembrane</keyword>
<dbReference type="InterPro" id="IPR052173">
    <property type="entry name" value="Beta-lactam_resp_regulator"/>
</dbReference>
<accession>A0A4R6TXK7</accession>
<proteinExistence type="predicted"/>
<dbReference type="EMBL" id="SNYJ01000017">
    <property type="protein sequence ID" value="TDQ36605.1"/>
    <property type="molecule type" value="Genomic_DNA"/>
</dbReference>
<dbReference type="Proteomes" id="UP000295632">
    <property type="component" value="Unassembled WGS sequence"/>
</dbReference>